<comment type="caution">
    <text evidence="1">The sequence shown here is derived from an EMBL/GenBank/DDBJ whole genome shotgun (WGS) entry which is preliminary data.</text>
</comment>
<gene>
    <name evidence="1" type="ORF">PVL29_006363</name>
</gene>
<evidence type="ECO:0000313" key="1">
    <source>
        <dbReference type="EMBL" id="KAJ9700993.1"/>
    </source>
</evidence>
<protein>
    <submittedName>
        <fullName evidence="1">Uncharacterized protein</fullName>
    </submittedName>
</protein>
<sequence length="60" mass="6560">MDVELVVAMWLAEMIYDWTPTVIRIPDAPALAAPWPMETTDDSSPTGMGMLDPLVEVTAP</sequence>
<evidence type="ECO:0000313" key="2">
    <source>
        <dbReference type="Proteomes" id="UP001168098"/>
    </source>
</evidence>
<dbReference type="EMBL" id="JARBHA010000005">
    <property type="protein sequence ID" value="KAJ9700993.1"/>
    <property type="molecule type" value="Genomic_DNA"/>
</dbReference>
<reference evidence="1 2" key="1">
    <citation type="journal article" date="2023" name="BMC Biotechnol.">
        <title>Vitis rotundifolia cv Carlos genome sequencing.</title>
        <authorList>
            <person name="Huff M."/>
            <person name="Hulse-Kemp A."/>
            <person name="Scheffler B."/>
            <person name="Youngblood R."/>
            <person name="Simpson S."/>
            <person name="Babiker E."/>
            <person name="Staton M."/>
        </authorList>
    </citation>
    <scope>NUCLEOTIDE SEQUENCE [LARGE SCALE GENOMIC DNA]</scope>
    <source>
        <tissue evidence="1">Leaf</tissue>
    </source>
</reference>
<dbReference type="Proteomes" id="UP001168098">
    <property type="component" value="Unassembled WGS sequence"/>
</dbReference>
<dbReference type="AlphaFoldDB" id="A0AA39A6W7"/>
<organism evidence="1 2">
    <name type="scientific">Vitis rotundifolia</name>
    <name type="common">Muscadine grape</name>
    <dbReference type="NCBI Taxonomy" id="103349"/>
    <lineage>
        <taxon>Eukaryota</taxon>
        <taxon>Viridiplantae</taxon>
        <taxon>Streptophyta</taxon>
        <taxon>Embryophyta</taxon>
        <taxon>Tracheophyta</taxon>
        <taxon>Spermatophyta</taxon>
        <taxon>Magnoliopsida</taxon>
        <taxon>eudicotyledons</taxon>
        <taxon>Gunneridae</taxon>
        <taxon>Pentapetalae</taxon>
        <taxon>rosids</taxon>
        <taxon>Vitales</taxon>
        <taxon>Vitaceae</taxon>
        <taxon>Viteae</taxon>
        <taxon>Vitis</taxon>
    </lineage>
</organism>
<accession>A0AA39A6W7</accession>
<name>A0AA39A6W7_VITRO</name>
<proteinExistence type="predicted"/>
<keyword evidence="2" id="KW-1185">Reference proteome</keyword>